<protein>
    <submittedName>
        <fullName evidence="1">Uncharacterized protein</fullName>
    </submittedName>
</protein>
<gene>
    <name evidence="1" type="ORF">C7H52_06355</name>
</gene>
<name>A0A2T1NEL4_9FLAO</name>
<dbReference type="Proteomes" id="UP000238426">
    <property type="component" value="Unassembled WGS sequence"/>
</dbReference>
<dbReference type="RefSeq" id="WP_106463032.1">
    <property type="nucleotide sequence ID" value="NZ_PXOQ01000007.1"/>
</dbReference>
<sequence>MKYSFTATQKKAIKRVLGYGYVGKIKSYFDNNNVTNANNEPFSKANIRVLFNSQTTNELAYKKILELFDIKEKEQLKIKQQLKKIA</sequence>
<dbReference type="AlphaFoldDB" id="A0A2T1NEL4"/>
<evidence type="ECO:0000313" key="2">
    <source>
        <dbReference type="Proteomes" id="UP000238426"/>
    </source>
</evidence>
<proteinExistence type="predicted"/>
<organism evidence="1 2">
    <name type="scientific">Aurantibacter aestuarii</name>
    <dbReference type="NCBI Taxonomy" id="1266046"/>
    <lineage>
        <taxon>Bacteria</taxon>
        <taxon>Pseudomonadati</taxon>
        <taxon>Bacteroidota</taxon>
        <taxon>Flavobacteriia</taxon>
        <taxon>Flavobacteriales</taxon>
        <taxon>Flavobacteriaceae</taxon>
        <taxon>Aurantibacter</taxon>
    </lineage>
</organism>
<evidence type="ECO:0000313" key="1">
    <source>
        <dbReference type="EMBL" id="PSG90891.1"/>
    </source>
</evidence>
<keyword evidence="2" id="KW-1185">Reference proteome</keyword>
<reference evidence="1 2" key="1">
    <citation type="submission" date="2018-03" db="EMBL/GenBank/DDBJ databases">
        <title>Mesoflavibacter sp. HG37 and Mesoflavibacter sp. HG96 sp.nov., two marine bacteria isolated from seawater of Western Pacific Ocean.</title>
        <authorList>
            <person name="Cheng H."/>
            <person name="Wu Y.-H."/>
            <person name="Guo L.-L."/>
            <person name="Xu X.-W."/>
        </authorList>
    </citation>
    <scope>NUCLEOTIDE SEQUENCE [LARGE SCALE GENOMIC DNA]</scope>
    <source>
        <strain evidence="1 2">KCTC 32269</strain>
    </source>
</reference>
<accession>A0A2T1NEL4</accession>
<dbReference type="EMBL" id="PXOQ01000007">
    <property type="protein sequence ID" value="PSG90891.1"/>
    <property type="molecule type" value="Genomic_DNA"/>
</dbReference>
<comment type="caution">
    <text evidence="1">The sequence shown here is derived from an EMBL/GenBank/DDBJ whole genome shotgun (WGS) entry which is preliminary data.</text>
</comment>